<evidence type="ECO:0000256" key="3">
    <source>
        <dbReference type="ARBA" id="ARBA00023125"/>
    </source>
</evidence>
<evidence type="ECO:0000313" key="6">
    <source>
        <dbReference type="EMBL" id="PWW14073.1"/>
    </source>
</evidence>
<dbReference type="CDD" id="cd16345">
    <property type="entry name" value="LMWP_ArsC"/>
    <property type="match status" value="1"/>
</dbReference>
<dbReference type="InterPro" id="IPR001845">
    <property type="entry name" value="HTH_ArsR_DNA-bd_dom"/>
</dbReference>
<comment type="caution">
    <text evidence="6">The sequence shown here is derived from an EMBL/GenBank/DDBJ whole genome shotgun (WGS) entry which is preliminary data.</text>
</comment>
<evidence type="ECO:0000313" key="7">
    <source>
        <dbReference type="Proteomes" id="UP000246964"/>
    </source>
</evidence>
<dbReference type="OrthoDB" id="9793058at2"/>
<dbReference type="RefSeq" id="WP_110075458.1">
    <property type="nucleotide sequence ID" value="NZ_QGTT01000004.1"/>
</dbReference>
<keyword evidence="1" id="KW-0059">Arsenical resistance</keyword>
<organism evidence="6 7">
    <name type="scientific">Pseudidiomarina maritima</name>
    <dbReference type="NCBI Taxonomy" id="519453"/>
    <lineage>
        <taxon>Bacteria</taxon>
        <taxon>Pseudomonadati</taxon>
        <taxon>Pseudomonadota</taxon>
        <taxon>Gammaproteobacteria</taxon>
        <taxon>Alteromonadales</taxon>
        <taxon>Idiomarinaceae</taxon>
        <taxon>Pseudidiomarina</taxon>
    </lineage>
</organism>
<gene>
    <name evidence="6" type="ORF">DET45_1049</name>
</gene>
<dbReference type="PANTHER" id="PTHR43428">
    <property type="entry name" value="ARSENATE REDUCTASE"/>
    <property type="match status" value="1"/>
</dbReference>
<keyword evidence="3" id="KW-0238">DNA-binding</keyword>
<dbReference type="SMART" id="SM00226">
    <property type="entry name" value="LMWPc"/>
    <property type="match status" value="1"/>
</dbReference>
<protein>
    <submittedName>
        <fullName evidence="6">ArsR family transcriptional regulator</fullName>
    </submittedName>
</protein>
<dbReference type="AlphaFoldDB" id="A0A317QB18"/>
<dbReference type="CDD" id="cd00090">
    <property type="entry name" value="HTH_ARSR"/>
    <property type="match status" value="1"/>
</dbReference>
<keyword evidence="7" id="KW-1185">Reference proteome</keyword>
<accession>A0A317QB18</accession>
<feature type="domain" description="HTH arsR-type" evidence="5">
    <location>
        <begin position="135"/>
        <end position="229"/>
    </location>
</feature>
<dbReference type="InterPro" id="IPR011991">
    <property type="entry name" value="ArsR-like_HTH"/>
</dbReference>
<evidence type="ECO:0000259" key="5">
    <source>
        <dbReference type="PROSITE" id="PS50987"/>
    </source>
</evidence>
<evidence type="ECO:0000256" key="1">
    <source>
        <dbReference type="ARBA" id="ARBA00022849"/>
    </source>
</evidence>
<dbReference type="Proteomes" id="UP000246964">
    <property type="component" value="Unassembled WGS sequence"/>
</dbReference>
<sequence>MKVLFLCTANSARSLLAEAIMRQFADPEDVIASAGTAPAQINPAVISTLSAMNIDTSGLRAKHLDEFADSRFDYVISLCDRARHECQSDYSGSQFIAWDFPDPASNNDSQAFQRTAQELSERIRMFLLIQRKRAGQAHLFNRPEELFKVLADPLRLTMICILASGTERCVCDLVELTGMSQPKVSRHLAQLRDYGLLLDRKDQRWVYYRLNPALPDWMKKVIAATADYNPQLAVAQHSACVTNATPEEEV</sequence>
<proteinExistence type="predicted"/>
<dbReference type="GO" id="GO:0003700">
    <property type="term" value="F:DNA-binding transcription factor activity"/>
    <property type="evidence" value="ECO:0007669"/>
    <property type="project" value="InterPro"/>
</dbReference>
<name>A0A317QB18_9GAMM</name>
<dbReference type="InterPro" id="IPR023485">
    <property type="entry name" value="Ptyr_pPase"/>
</dbReference>
<dbReference type="SMART" id="SM00418">
    <property type="entry name" value="HTH_ARSR"/>
    <property type="match status" value="1"/>
</dbReference>
<dbReference type="InterPro" id="IPR036388">
    <property type="entry name" value="WH-like_DNA-bd_sf"/>
</dbReference>
<dbReference type="PROSITE" id="PS50987">
    <property type="entry name" value="HTH_ARSR_2"/>
    <property type="match status" value="1"/>
</dbReference>
<dbReference type="Gene3D" id="3.40.50.2300">
    <property type="match status" value="1"/>
</dbReference>
<dbReference type="SUPFAM" id="SSF46785">
    <property type="entry name" value="Winged helix' DNA-binding domain"/>
    <property type="match status" value="1"/>
</dbReference>
<dbReference type="EMBL" id="QGTT01000004">
    <property type="protein sequence ID" value="PWW14073.1"/>
    <property type="molecule type" value="Genomic_DNA"/>
</dbReference>
<dbReference type="PROSITE" id="PS00846">
    <property type="entry name" value="HTH_ARSR_1"/>
    <property type="match status" value="1"/>
</dbReference>
<dbReference type="NCBIfam" id="NF033788">
    <property type="entry name" value="HTH_metalloreg"/>
    <property type="match status" value="1"/>
</dbReference>
<dbReference type="GO" id="GO:0046685">
    <property type="term" value="P:response to arsenic-containing substance"/>
    <property type="evidence" value="ECO:0007669"/>
    <property type="project" value="UniProtKB-KW"/>
</dbReference>
<dbReference type="PRINTS" id="PR00778">
    <property type="entry name" value="HTHARSR"/>
</dbReference>
<dbReference type="GO" id="GO:0003677">
    <property type="term" value="F:DNA binding"/>
    <property type="evidence" value="ECO:0007669"/>
    <property type="project" value="UniProtKB-KW"/>
</dbReference>
<reference evidence="6 7" key="1">
    <citation type="submission" date="2018-05" db="EMBL/GenBank/DDBJ databases">
        <title>Freshwater and sediment microbial communities from various areas in North America, analyzing microbe dynamics in response to fracking.</title>
        <authorList>
            <person name="Lamendella R."/>
        </authorList>
    </citation>
    <scope>NUCLEOTIDE SEQUENCE [LARGE SCALE GENOMIC DNA]</scope>
    <source>
        <strain evidence="6 7">125B1</strain>
    </source>
</reference>
<evidence type="ECO:0000256" key="2">
    <source>
        <dbReference type="ARBA" id="ARBA00023015"/>
    </source>
</evidence>
<dbReference type="InterPro" id="IPR018334">
    <property type="entry name" value="ArsR_HTH"/>
</dbReference>
<dbReference type="SUPFAM" id="SSF52788">
    <property type="entry name" value="Phosphotyrosine protein phosphatases I"/>
    <property type="match status" value="1"/>
</dbReference>
<dbReference type="PANTHER" id="PTHR43428:SF1">
    <property type="entry name" value="ARSENATE REDUCTASE"/>
    <property type="match status" value="1"/>
</dbReference>
<keyword evidence="4" id="KW-0804">Transcription</keyword>
<dbReference type="InterPro" id="IPR036390">
    <property type="entry name" value="WH_DNA-bd_sf"/>
</dbReference>
<dbReference type="Pfam" id="PF01022">
    <property type="entry name" value="HTH_5"/>
    <property type="match status" value="1"/>
</dbReference>
<evidence type="ECO:0000256" key="4">
    <source>
        <dbReference type="ARBA" id="ARBA00023163"/>
    </source>
</evidence>
<dbReference type="Gene3D" id="1.10.10.10">
    <property type="entry name" value="Winged helix-like DNA-binding domain superfamily/Winged helix DNA-binding domain"/>
    <property type="match status" value="1"/>
</dbReference>
<dbReference type="InterPro" id="IPR036196">
    <property type="entry name" value="Ptyr_pPase_sf"/>
</dbReference>
<dbReference type="Pfam" id="PF01451">
    <property type="entry name" value="LMWPc"/>
    <property type="match status" value="1"/>
</dbReference>
<keyword evidence="2" id="KW-0805">Transcription regulation</keyword>